<proteinExistence type="predicted"/>
<evidence type="ECO:0000313" key="1">
    <source>
        <dbReference type="EMBL" id="GJS89082.1"/>
    </source>
</evidence>
<evidence type="ECO:0000313" key="2">
    <source>
        <dbReference type="Proteomes" id="UP001151760"/>
    </source>
</evidence>
<dbReference type="EMBL" id="BQNB010011323">
    <property type="protein sequence ID" value="GJS89082.1"/>
    <property type="molecule type" value="Genomic_DNA"/>
</dbReference>
<keyword evidence="2" id="KW-1185">Reference proteome</keyword>
<name>A0ABQ4ZJF5_9ASTR</name>
<protein>
    <submittedName>
        <fullName evidence="1">Uncharacterized protein</fullName>
    </submittedName>
</protein>
<organism evidence="1 2">
    <name type="scientific">Tanacetum coccineum</name>
    <dbReference type="NCBI Taxonomy" id="301880"/>
    <lineage>
        <taxon>Eukaryota</taxon>
        <taxon>Viridiplantae</taxon>
        <taxon>Streptophyta</taxon>
        <taxon>Embryophyta</taxon>
        <taxon>Tracheophyta</taxon>
        <taxon>Spermatophyta</taxon>
        <taxon>Magnoliopsida</taxon>
        <taxon>eudicotyledons</taxon>
        <taxon>Gunneridae</taxon>
        <taxon>Pentapetalae</taxon>
        <taxon>asterids</taxon>
        <taxon>campanulids</taxon>
        <taxon>Asterales</taxon>
        <taxon>Asteraceae</taxon>
        <taxon>Asteroideae</taxon>
        <taxon>Anthemideae</taxon>
        <taxon>Anthemidinae</taxon>
        <taxon>Tanacetum</taxon>
    </lineage>
</organism>
<sequence>MPFVTIFTSKDIWPSGHQMVSPLNPVMGLNDHWPFVPSSSPRVGKDNVVPERKLWVPLLGYFFHGLGSSGMASGLSFPVVSPFLGAFGLSFCFSSLMNCDNLPALIHGILSALSTACIIRTVWPRSRMGITQYLLGSLLSTGVYHCSGAYRDFPFYKAEKCLSGLVASLTRVLSYARMNDISGNFALVKKTYPEFINAFRQSNTRPGLLFGLNALSWSSSPDPDFVVCFDWLGILVLGKSSEHTLFLPAVGVTGEGDRFCLEVFVSSMCRLGEGLLGFLKLYLGTNFSPSVSTTDVGIVAVC</sequence>
<reference evidence="1" key="2">
    <citation type="submission" date="2022-01" db="EMBL/GenBank/DDBJ databases">
        <authorList>
            <person name="Yamashiro T."/>
            <person name="Shiraishi A."/>
            <person name="Satake H."/>
            <person name="Nakayama K."/>
        </authorList>
    </citation>
    <scope>NUCLEOTIDE SEQUENCE</scope>
</reference>
<dbReference type="Proteomes" id="UP001151760">
    <property type="component" value="Unassembled WGS sequence"/>
</dbReference>
<comment type="caution">
    <text evidence="1">The sequence shown here is derived from an EMBL/GenBank/DDBJ whole genome shotgun (WGS) entry which is preliminary data.</text>
</comment>
<gene>
    <name evidence="1" type="ORF">Tco_0771718</name>
</gene>
<accession>A0ABQ4ZJF5</accession>
<reference evidence="1" key="1">
    <citation type="journal article" date="2022" name="Int. J. Mol. Sci.">
        <title>Draft Genome of Tanacetum Coccineum: Genomic Comparison of Closely Related Tanacetum-Family Plants.</title>
        <authorList>
            <person name="Yamashiro T."/>
            <person name="Shiraishi A."/>
            <person name="Nakayama K."/>
            <person name="Satake H."/>
        </authorList>
    </citation>
    <scope>NUCLEOTIDE SEQUENCE</scope>
</reference>